<keyword evidence="2" id="KW-1185">Reference proteome</keyword>
<dbReference type="Proteomes" id="UP000183832">
    <property type="component" value="Unassembled WGS sequence"/>
</dbReference>
<reference evidence="1 2" key="1">
    <citation type="submission" date="2015-04" db="EMBL/GenBank/DDBJ databases">
        <authorList>
            <person name="Syromyatnikov M.Y."/>
            <person name="Popov V.N."/>
        </authorList>
    </citation>
    <scope>NUCLEOTIDE SEQUENCE [LARGE SCALE GENOMIC DNA]</scope>
</reference>
<dbReference type="AlphaFoldDB" id="A0A1J1I5B2"/>
<name>A0A1J1I5B2_9DIPT</name>
<evidence type="ECO:0000313" key="1">
    <source>
        <dbReference type="EMBL" id="CRK95477.1"/>
    </source>
</evidence>
<sequence>MLICMCLMRDIDGITMQSSLYKASKQINERRQYHLLYPVSRQSSPLTLVVCCFRMETSHWCRRTYTRPEHRLE</sequence>
<organism evidence="1 2">
    <name type="scientific">Clunio marinus</name>
    <dbReference type="NCBI Taxonomy" id="568069"/>
    <lineage>
        <taxon>Eukaryota</taxon>
        <taxon>Metazoa</taxon>
        <taxon>Ecdysozoa</taxon>
        <taxon>Arthropoda</taxon>
        <taxon>Hexapoda</taxon>
        <taxon>Insecta</taxon>
        <taxon>Pterygota</taxon>
        <taxon>Neoptera</taxon>
        <taxon>Endopterygota</taxon>
        <taxon>Diptera</taxon>
        <taxon>Nematocera</taxon>
        <taxon>Chironomoidea</taxon>
        <taxon>Chironomidae</taxon>
        <taxon>Clunio</taxon>
    </lineage>
</organism>
<proteinExistence type="predicted"/>
<protein>
    <submittedName>
        <fullName evidence="1">CLUMA_CG008946, isoform A</fullName>
    </submittedName>
</protein>
<dbReference type="EMBL" id="CVRI01000042">
    <property type="protein sequence ID" value="CRK95477.1"/>
    <property type="molecule type" value="Genomic_DNA"/>
</dbReference>
<evidence type="ECO:0000313" key="2">
    <source>
        <dbReference type="Proteomes" id="UP000183832"/>
    </source>
</evidence>
<accession>A0A1J1I5B2</accession>
<gene>
    <name evidence="1" type="ORF">CLUMA_CG008946</name>
</gene>